<dbReference type="PROSITE" id="PS50113">
    <property type="entry name" value="PAC"/>
    <property type="match status" value="1"/>
</dbReference>
<evidence type="ECO:0000256" key="2">
    <source>
        <dbReference type="ARBA" id="ARBA00012528"/>
    </source>
</evidence>
<organism evidence="6 7">
    <name type="scientific">Acinetobacter gandensis</name>
    <dbReference type="NCBI Taxonomy" id="1443941"/>
    <lineage>
        <taxon>Bacteria</taxon>
        <taxon>Pseudomonadati</taxon>
        <taxon>Pseudomonadota</taxon>
        <taxon>Gammaproteobacteria</taxon>
        <taxon>Moraxellales</taxon>
        <taxon>Moraxellaceae</taxon>
        <taxon>Acinetobacter</taxon>
    </lineage>
</organism>
<dbReference type="InterPro" id="IPR043128">
    <property type="entry name" value="Rev_trsase/Diguanyl_cyclase"/>
</dbReference>
<dbReference type="Gene3D" id="3.30.70.270">
    <property type="match status" value="1"/>
</dbReference>
<dbReference type="Pfam" id="PF08447">
    <property type="entry name" value="PAS_3"/>
    <property type="match status" value="1"/>
</dbReference>
<sequence length="314" mass="36447">MPNNPFDEEKLASSMVYKMLLESTLAIPWCIDWDTKTFSYIGPQIEKLLGWKQNSWKTVEDWATRMHEDDREYVVNFCVSQSMAGIDHEADYRALKEDGSYTWIRDVVHVVRKANGDVDCLVGFMFDISERKKQEEQLQKMQRQLEEYSYKDGLTGIANRRLFDDIYQREWLNAIRVQKPLSLILMDLDYFKQYNDCNGHVIGDACLRQIARSLESCGSRPRDLVARYGGEEFIWILPETNEASAALMAQKIMDTVKMARLPHKASAVSDLVTLSIGVKTIIPTERDNRMQFLDEVDKNLYQAKKQGRNRYIAA</sequence>
<evidence type="ECO:0000259" key="4">
    <source>
        <dbReference type="PROSITE" id="PS50113"/>
    </source>
</evidence>
<dbReference type="InterPro" id="IPR013655">
    <property type="entry name" value="PAS_fold_3"/>
</dbReference>
<dbReference type="GO" id="GO:1902201">
    <property type="term" value="P:negative regulation of bacterial-type flagellum-dependent cell motility"/>
    <property type="evidence" value="ECO:0007669"/>
    <property type="project" value="TreeGrafter"/>
</dbReference>
<gene>
    <name evidence="6" type="ORF">A9J31_08005</name>
</gene>
<dbReference type="GO" id="GO:0052621">
    <property type="term" value="F:diguanylate cyclase activity"/>
    <property type="evidence" value="ECO:0007669"/>
    <property type="project" value="UniProtKB-EC"/>
</dbReference>
<dbReference type="GO" id="GO:0005886">
    <property type="term" value="C:plasma membrane"/>
    <property type="evidence" value="ECO:0007669"/>
    <property type="project" value="TreeGrafter"/>
</dbReference>
<dbReference type="Gene3D" id="3.30.450.20">
    <property type="entry name" value="PAS domain"/>
    <property type="match status" value="1"/>
</dbReference>
<dbReference type="EC" id="2.7.7.65" evidence="2"/>
<feature type="domain" description="PAC" evidence="4">
    <location>
        <begin position="88"/>
        <end position="140"/>
    </location>
</feature>
<feature type="domain" description="GGDEF" evidence="5">
    <location>
        <begin position="179"/>
        <end position="314"/>
    </location>
</feature>
<dbReference type="Pfam" id="PF00990">
    <property type="entry name" value="GGDEF"/>
    <property type="match status" value="1"/>
</dbReference>
<name>A0A1A7R989_9GAMM</name>
<dbReference type="InterPro" id="IPR000014">
    <property type="entry name" value="PAS"/>
</dbReference>
<comment type="catalytic activity">
    <reaction evidence="3">
        <text>2 GTP = 3',3'-c-di-GMP + 2 diphosphate</text>
        <dbReference type="Rhea" id="RHEA:24898"/>
        <dbReference type="ChEBI" id="CHEBI:33019"/>
        <dbReference type="ChEBI" id="CHEBI:37565"/>
        <dbReference type="ChEBI" id="CHEBI:58805"/>
        <dbReference type="EC" id="2.7.7.65"/>
    </reaction>
</comment>
<dbReference type="CDD" id="cd01949">
    <property type="entry name" value="GGDEF"/>
    <property type="match status" value="1"/>
</dbReference>
<dbReference type="SMART" id="SM00267">
    <property type="entry name" value="GGDEF"/>
    <property type="match status" value="1"/>
</dbReference>
<keyword evidence="7" id="KW-1185">Reference proteome</keyword>
<dbReference type="SUPFAM" id="SSF55073">
    <property type="entry name" value="Nucleotide cyclase"/>
    <property type="match status" value="1"/>
</dbReference>
<dbReference type="STRING" id="1443941.A9J31_08005"/>
<dbReference type="InterPro" id="IPR001610">
    <property type="entry name" value="PAC"/>
</dbReference>
<dbReference type="AlphaFoldDB" id="A0A1A7R989"/>
<dbReference type="InterPro" id="IPR050469">
    <property type="entry name" value="Diguanylate_Cyclase"/>
</dbReference>
<dbReference type="RefSeq" id="WP_067766247.1">
    <property type="nucleotide sequence ID" value="NZ_LZDS01000027.1"/>
</dbReference>
<evidence type="ECO:0000259" key="5">
    <source>
        <dbReference type="PROSITE" id="PS50887"/>
    </source>
</evidence>
<dbReference type="PROSITE" id="PS50887">
    <property type="entry name" value="GGDEF"/>
    <property type="match status" value="1"/>
</dbReference>
<dbReference type="PANTHER" id="PTHR45138:SF9">
    <property type="entry name" value="DIGUANYLATE CYCLASE DGCM-RELATED"/>
    <property type="match status" value="1"/>
</dbReference>
<dbReference type="InterPro" id="IPR029787">
    <property type="entry name" value="Nucleotide_cyclase"/>
</dbReference>
<evidence type="ECO:0000313" key="7">
    <source>
        <dbReference type="Proteomes" id="UP000185753"/>
    </source>
</evidence>
<accession>A0A1A7R989</accession>
<evidence type="ECO:0000256" key="3">
    <source>
        <dbReference type="ARBA" id="ARBA00034247"/>
    </source>
</evidence>
<proteinExistence type="predicted"/>
<dbReference type="InterPro" id="IPR035965">
    <property type="entry name" value="PAS-like_dom_sf"/>
</dbReference>
<comment type="cofactor">
    <cofactor evidence="1">
        <name>Mg(2+)</name>
        <dbReference type="ChEBI" id="CHEBI:18420"/>
    </cofactor>
</comment>
<reference evidence="7" key="1">
    <citation type="submission" date="2016-06" db="EMBL/GenBank/DDBJ databases">
        <authorList>
            <person name="Radolfova-Krizova L."/>
            <person name="Nemec A."/>
        </authorList>
    </citation>
    <scope>NUCLEOTIDE SEQUENCE [LARGE SCALE GENOMIC DNA]</scope>
    <source>
        <strain evidence="7">ANC 4275</strain>
    </source>
</reference>
<dbReference type="OrthoDB" id="9812260at2"/>
<dbReference type="PANTHER" id="PTHR45138">
    <property type="entry name" value="REGULATORY COMPONENTS OF SENSORY TRANSDUCTION SYSTEM"/>
    <property type="match status" value="1"/>
</dbReference>
<dbReference type="InterPro" id="IPR000160">
    <property type="entry name" value="GGDEF_dom"/>
</dbReference>
<dbReference type="NCBIfam" id="TIGR00229">
    <property type="entry name" value="sensory_box"/>
    <property type="match status" value="1"/>
</dbReference>
<dbReference type="SUPFAM" id="SSF55785">
    <property type="entry name" value="PYP-like sensor domain (PAS domain)"/>
    <property type="match status" value="1"/>
</dbReference>
<comment type="caution">
    <text evidence="6">The sequence shown here is derived from an EMBL/GenBank/DDBJ whole genome shotgun (WGS) entry which is preliminary data.</text>
</comment>
<evidence type="ECO:0000256" key="1">
    <source>
        <dbReference type="ARBA" id="ARBA00001946"/>
    </source>
</evidence>
<dbReference type="FunFam" id="3.30.70.270:FF:000001">
    <property type="entry name" value="Diguanylate cyclase domain protein"/>
    <property type="match status" value="1"/>
</dbReference>
<dbReference type="GO" id="GO:0043709">
    <property type="term" value="P:cell adhesion involved in single-species biofilm formation"/>
    <property type="evidence" value="ECO:0007669"/>
    <property type="project" value="TreeGrafter"/>
</dbReference>
<dbReference type="Proteomes" id="UP000185753">
    <property type="component" value="Unassembled WGS sequence"/>
</dbReference>
<dbReference type="EMBL" id="LZDS01000027">
    <property type="protein sequence ID" value="OBX28048.1"/>
    <property type="molecule type" value="Genomic_DNA"/>
</dbReference>
<dbReference type="NCBIfam" id="TIGR00254">
    <property type="entry name" value="GGDEF"/>
    <property type="match status" value="1"/>
</dbReference>
<evidence type="ECO:0000313" key="6">
    <source>
        <dbReference type="EMBL" id="OBX28048.1"/>
    </source>
</evidence>
<dbReference type="InterPro" id="IPR000700">
    <property type="entry name" value="PAS-assoc_C"/>
</dbReference>
<dbReference type="SMART" id="SM00086">
    <property type="entry name" value="PAC"/>
    <property type="match status" value="1"/>
</dbReference>
<dbReference type="CDD" id="cd00130">
    <property type="entry name" value="PAS"/>
    <property type="match status" value="1"/>
</dbReference>
<protein>
    <recommendedName>
        <fullName evidence="2">diguanylate cyclase</fullName>
        <ecNumber evidence="2">2.7.7.65</ecNumber>
    </recommendedName>
</protein>